<name>A0A420YL33_9PEZI</name>
<dbReference type="Proteomes" id="UP000275385">
    <property type="component" value="Unassembled WGS sequence"/>
</dbReference>
<gene>
    <name evidence="1" type="ORF">DL546_008714</name>
</gene>
<proteinExistence type="predicted"/>
<dbReference type="AlphaFoldDB" id="A0A420YL33"/>
<sequence length="229" mass="26896">MSMIINSLKAPYAEMLGTTDITAIRKSLGEDKSERWGFVLIRCTYSSQEAWEKFLRLAKQDAYDYFEQRGMEESDVYANLVWTVIEDADTLDGASYLDTSRRFEAWLESEGKHEKREIKFPNMWRNCPRYSYFLHVDQESLESVVDDEKAKTKAGYYCMMVQSGNVLLAEAEAESENEWATEDEDEDEDAFYDQRKRVHVHELVSWYALLLWDENWYHVSVDDGIANCF</sequence>
<evidence type="ECO:0000313" key="2">
    <source>
        <dbReference type="Proteomes" id="UP000275385"/>
    </source>
</evidence>
<accession>A0A420YL33</accession>
<reference evidence="1 2" key="1">
    <citation type="submission" date="2018-08" db="EMBL/GenBank/DDBJ databases">
        <title>Draft genome of the lignicolous fungus Coniochaeta pulveracea.</title>
        <authorList>
            <person name="Borstlap C.J."/>
            <person name="De Witt R.N."/>
            <person name="Botha A."/>
            <person name="Volschenk H."/>
        </authorList>
    </citation>
    <scope>NUCLEOTIDE SEQUENCE [LARGE SCALE GENOMIC DNA]</scope>
    <source>
        <strain evidence="1 2">CAB683</strain>
    </source>
</reference>
<dbReference type="STRING" id="177199.A0A420YL33"/>
<comment type="caution">
    <text evidence="1">The sequence shown here is derived from an EMBL/GenBank/DDBJ whole genome shotgun (WGS) entry which is preliminary data.</text>
</comment>
<protein>
    <submittedName>
        <fullName evidence="1">Uncharacterized protein</fullName>
    </submittedName>
</protein>
<evidence type="ECO:0000313" key="1">
    <source>
        <dbReference type="EMBL" id="RKU48603.1"/>
    </source>
</evidence>
<keyword evidence="2" id="KW-1185">Reference proteome</keyword>
<dbReference type="EMBL" id="QVQW01000004">
    <property type="protein sequence ID" value="RKU48603.1"/>
    <property type="molecule type" value="Genomic_DNA"/>
</dbReference>
<dbReference type="OrthoDB" id="4424523at2759"/>
<organism evidence="1 2">
    <name type="scientific">Coniochaeta pulveracea</name>
    <dbReference type="NCBI Taxonomy" id="177199"/>
    <lineage>
        <taxon>Eukaryota</taxon>
        <taxon>Fungi</taxon>
        <taxon>Dikarya</taxon>
        <taxon>Ascomycota</taxon>
        <taxon>Pezizomycotina</taxon>
        <taxon>Sordariomycetes</taxon>
        <taxon>Sordariomycetidae</taxon>
        <taxon>Coniochaetales</taxon>
        <taxon>Coniochaetaceae</taxon>
        <taxon>Coniochaeta</taxon>
    </lineage>
</organism>